<evidence type="ECO:0000256" key="10">
    <source>
        <dbReference type="SAM" id="Phobius"/>
    </source>
</evidence>
<keyword evidence="14" id="KW-1185">Reference proteome</keyword>
<dbReference type="EMBL" id="QCZI01000007">
    <property type="protein sequence ID" value="PWA05411.1"/>
    <property type="molecule type" value="Genomic_DNA"/>
</dbReference>
<evidence type="ECO:0000256" key="7">
    <source>
        <dbReference type="ARBA" id="ARBA00023136"/>
    </source>
</evidence>
<feature type="transmembrane region" description="Helical" evidence="10">
    <location>
        <begin position="241"/>
        <end position="263"/>
    </location>
</feature>
<dbReference type="PROSITE" id="PS00194">
    <property type="entry name" value="THIOREDOXIN_1"/>
    <property type="match status" value="1"/>
</dbReference>
<keyword evidence="4" id="KW-0874">Quinone</keyword>
<feature type="domain" description="Vitamin K epoxide reductase" evidence="11">
    <location>
        <begin position="161"/>
        <end position="289"/>
    </location>
</feature>
<evidence type="ECO:0000256" key="2">
    <source>
        <dbReference type="ARBA" id="ARBA00006214"/>
    </source>
</evidence>
<gene>
    <name evidence="13" type="ORF">DB895_07390</name>
</gene>
<feature type="domain" description="Thioredoxin-like fold" evidence="12">
    <location>
        <begin position="365"/>
        <end position="514"/>
    </location>
</feature>
<evidence type="ECO:0000256" key="1">
    <source>
        <dbReference type="ARBA" id="ARBA00004141"/>
    </source>
</evidence>
<feature type="transmembrane region" description="Helical" evidence="10">
    <location>
        <begin position="300"/>
        <end position="322"/>
    </location>
</feature>
<organism evidence="13 14">
    <name type="scientific">Flavobacterium psychrotolerans</name>
    <dbReference type="NCBI Taxonomy" id="2169410"/>
    <lineage>
        <taxon>Bacteria</taxon>
        <taxon>Pseudomonadati</taxon>
        <taxon>Bacteroidota</taxon>
        <taxon>Flavobacteriia</taxon>
        <taxon>Flavobacteriales</taxon>
        <taxon>Flavobacteriaceae</taxon>
        <taxon>Flavobacterium</taxon>
    </lineage>
</organism>
<keyword evidence="6" id="KW-0560">Oxidoreductase</keyword>
<evidence type="ECO:0000256" key="8">
    <source>
        <dbReference type="ARBA" id="ARBA00023157"/>
    </source>
</evidence>
<dbReference type="InterPro" id="IPR038354">
    <property type="entry name" value="VKOR_sf"/>
</dbReference>
<evidence type="ECO:0000256" key="6">
    <source>
        <dbReference type="ARBA" id="ARBA00023002"/>
    </source>
</evidence>
<evidence type="ECO:0000259" key="12">
    <source>
        <dbReference type="Pfam" id="PF13462"/>
    </source>
</evidence>
<dbReference type="Proteomes" id="UP000245449">
    <property type="component" value="Unassembled WGS sequence"/>
</dbReference>
<evidence type="ECO:0000313" key="13">
    <source>
        <dbReference type="EMBL" id="PWA05411.1"/>
    </source>
</evidence>
<evidence type="ECO:0000259" key="11">
    <source>
        <dbReference type="Pfam" id="PF07884"/>
    </source>
</evidence>
<keyword evidence="9" id="KW-0676">Redox-active center</keyword>
<keyword evidence="8" id="KW-1015">Disulfide bond</keyword>
<dbReference type="CDD" id="cd12921">
    <property type="entry name" value="VKOR_4"/>
    <property type="match status" value="1"/>
</dbReference>
<proteinExistence type="inferred from homology"/>
<sequence length="523" mass="61293">MNENFNYLFYYLEKENIAIDKFEFLFQIQSHPDYPSILSISDSLNFFNIENGAIHISVSEIELLPDRFVALLKEDNDKPRLYFVDRKSDKYFFTKDKKTSEISKVSLESRWQGIVLLVEKSVLEEAKSKINKLSWVLPLLCLGIFLVMLFQFETSLLTKLFFVFPVVGFLFSFAALKDLFGAKSELINNFCNITASTSCTTIVDSDKWKIFKFVNFSDLSIVFFASQFFTLLLFIVSGDSAMFFCIQEILIFCALPIIFLSLYFQKFVEKKWCPICLVIITVLLLEIVYLVLSINLNFDISFKPVVLYGFVFLFTALVWSLLKNTLTEQKDLKEFQLKANRFVRNYEIFKNTLLSKEKIELPIVSIVLGNPESKTVLTLITNPFCGHCKNIDEIIEKILEKYNQDIQVKIVIKADLDFENEERKAFFRNLMSIYFEKGESVFKEALKDWFNNKDVANWLQKYQTTNLNNMKIDAVYSNHNNWCTTNDFNYTPAVFINGYEYPKNYERENLEFFVNELIEDNNF</sequence>
<dbReference type="Pfam" id="PF07884">
    <property type="entry name" value="VKOR"/>
    <property type="match status" value="1"/>
</dbReference>
<dbReference type="GO" id="GO:0016020">
    <property type="term" value="C:membrane"/>
    <property type="evidence" value="ECO:0007669"/>
    <property type="project" value="UniProtKB-SubCell"/>
</dbReference>
<dbReference type="Pfam" id="PF13462">
    <property type="entry name" value="Thioredoxin_4"/>
    <property type="match status" value="1"/>
</dbReference>
<feature type="transmembrane region" description="Helical" evidence="10">
    <location>
        <begin position="133"/>
        <end position="150"/>
    </location>
</feature>
<evidence type="ECO:0000256" key="4">
    <source>
        <dbReference type="ARBA" id="ARBA00022719"/>
    </source>
</evidence>
<evidence type="ECO:0000313" key="14">
    <source>
        <dbReference type="Proteomes" id="UP000245449"/>
    </source>
</evidence>
<dbReference type="OrthoDB" id="1100563at2"/>
<name>A0A2U1JJU0_9FLAO</name>
<feature type="transmembrane region" description="Helical" evidence="10">
    <location>
        <begin position="275"/>
        <end position="294"/>
    </location>
</feature>
<dbReference type="RefSeq" id="WP_116724722.1">
    <property type="nucleotide sequence ID" value="NZ_QCZI01000007.1"/>
</dbReference>
<keyword evidence="7 10" id="KW-0472">Membrane</keyword>
<dbReference type="Gene3D" id="3.40.30.10">
    <property type="entry name" value="Glutaredoxin"/>
    <property type="match status" value="1"/>
</dbReference>
<protein>
    <recommendedName>
        <fullName evidence="15">Vitamin K epoxide reductase domain-containing protein</fullName>
    </recommendedName>
</protein>
<comment type="caution">
    <text evidence="13">The sequence shown here is derived from an EMBL/GenBank/DDBJ whole genome shotgun (WGS) entry which is preliminary data.</text>
</comment>
<evidence type="ECO:0008006" key="15">
    <source>
        <dbReference type="Google" id="ProtNLM"/>
    </source>
</evidence>
<feature type="transmembrane region" description="Helical" evidence="10">
    <location>
        <begin position="216"/>
        <end position="235"/>
    </location>
</feature>
<dbReference type="Gene3D" id="1.20.1440.130">
    <property type="entry name" value="VKOR domain"/>
    <property type="match status" value="1"/>
</dbReference>
<reference evidence="13 14" key="1">
    <citation type="submission" date="2018-04" db="EMBL/GenBank/DDBJ databases">
        <title>Flavobacterium sp. nov., isolated from glacier ice.</title>
        <authorList>
            <person name="Liu Q."/>
            <person name="Xin Y.-H."/>
        </authorList>
    </citation>
    <scope>NUCLEOTIDE SEQUENCE [LARGE SCALE GENOMIC DNA]</scope>
    <source>
        <strain evidence="13 14">RB1R5</strain>
    </source>
</reference>
<dbReference type="InterPro" id="IPR012336">
    <property type="entry name" value="Thioredoxin-like_fold"/>
</dbReference>
<dbReference type="AlphaFoldDB" id="A0A2U1JJU0"/>
<evidence type="ECO:0000256" key="3">
    <source>
        <dbReference type="ARBA" id="ARBA00022692"/>
    </source>
</evidence>
<comment type="subcellular location">
    <subcellularLocation>
        <location evidence="1">Membrane</location>
        <topology evidence="1">Multi-pass membrane protein</topology>
    </subcellularLocation>
</comment>
<keyword evidence="5 10" id="KW-1133">Transmembrane helix</keyword>
<comment type="similarity">
    <text evidence="2">Belongs to the VKOR family.</text>
</comment>
<dbReference type="GO" id="GO:0016491">
    <property type="term" value="F:oxidoreductase activity"/>
    <property type="evidence" value="ECO:0007669"/>
    <property type="project" value="UniProtKB-KW"/>
</dbReference>
<dbReference type="InterPro" id="IPR017937">
    <property type="entry name" value="Thioredoxin_CS"/>
</dbReference>
<evidence type="ECO:0000256" key="9">
    <source>
        <dbReference type="ARBA" id="ARBA00023284"/>
    </source>
</evidence>
<dbReference type="GO" id="GO:0048038">
    <property type="term" value="F:quinone binding"/>
    <property type="evidence" value="ECO:0007669"/>
    <property type="project" value="UniProtKB-KW"/>
</dbReference>
<feature type="transmembrane region" description="Helical" evidence="10">
    <location>
        <begin position="156"/>
        <end position="176"/>
    </location>
</feature>
<accession>A0A2U1JJU0</accession>
<keyword evidence="3 10" id="KW-0812">Transmembrane</keyword>
<dbReference type="SUPFAM" id="SSF52833">
    <property type="entry name" value="Thioredoxin-like"/>
    <property type="match status" value="1"/>
</dbReference>
<dbReference type="InterPro" id="IPR012932">
    <property type="entry name" value="VKOR"/>
</dbReference>
<evidence type="ECO:0000256" key="5">
    <source>
        <dbReference type="ARBA" id="ARBA00022989"/>
    </source>
</evidence>
<dbReference type="InterPro" id="IPR036249">
    <property type="entry name" value="Thioredoxin-like_sf"/>
</dbReference>